<proteinExistence type="predicted"/>
<dbReference type="EMBL" id="ATMH01001787">
    <property type="protein sequence ID" value="EPY34184.1"/>
    <property type="molecule type" value="Genomic_DNA"/>
</dbReference>
<name>S9UZL8_9TRYP</name>
<dbReference type="AlphaFoldDB" id="S9UZL8"/>
<keyword evidence="2" id="KW-1185">Reference proteome</keyword>
<accession>S9UZL8</accession>
<comment type="caution">
    <text evidence="1">The sequence shown here is derived from an EMBL/GenBank/DDBJ whole genome shotgun (WGS) entry which is preliminary data.</text>
</comment>
<organism evidence="1 2">
    <name type="scientific">Strigomonas culicis</name>
    <dbReference type="NCBI Taxonomy" id="28005"/>
    <lineage>
        <taxon>Eukaryota</taxon>
        <taxon>Discoba</taxon>
        <taxon>Euglenozoa</taxon>
        <taxon>Kinetoplastea</taxon>
        <taxon>Metakinetoplastina</taxon>
        <taxon>Trypanosomatida</taxon>
        <taxon>Trypanosomatidae</taxon>
        <taxon>Strigomonadinae</taxon>
        <taxon>Strigomonas</taxon>
    </lineage>
</organism>
<evidence type="ECO:0000313" key="1">
    <source>
        <dbReference type="EMBL" id="EPY34184.1"/>
    </source>
</evidence>
<reference evidence="1 2" key="1">
    <citation type="journal article" date="2013" name="PLoS ONE">
        <title>Predicting the Proteins of Angomonas deanei, Strigomonas culicis and Their Respective Endosymbionts Reveals New Aspects of the Trypanosomatidae Family.</title>
        <authorList>
            <person name="Motta M.C."/>
            <person name="Martins A.C."/>
            <person name="de Souza S.S."/>
            <person name="Catta-Preta C.M."/>
            <person name="Silva R."/>
            <person name="Klein C.C."/>
            <person name="de Almeida L.G."/>
            <person name="de Lima Cunha O."/>
            <person name="Ciapina L.P."/>
            <person name="Brocchi M."/>
            <person name="Colabardini A.C."/>
            <person name="de Araujo Lima B."/>
            <person name="Machado C.R."/>
            <person name="de Almeida Soares C.M."/>
            <person name="Probst C.M."/>
            <person name="de Menezes C.B."/>
            <person name="Thompson C.E."/>
            <person name="Bartholomeu D.C."/>
            <person name="Gradia D.F."/>
            <person name="Pavoni D.P."/>
            <person name="Grisard E.C."/>
            <person name="Fantinatti-Garboggini F."/>
            <person name="Marchini F.K."/>
            <person name="Rodrigues-Luiz G.F."/>
            <person name="Wagner G."/>
            <person name="Goldman G.H."/>
            <person name="Fietto J.L."/>
            <person name="Elias M.C."/>
            <person name="Goldman M.H."/>
            <person name="Sagot M.F."/>
            <person name="Pereira M."/>
            <person name="Stoco P.H."/>
            <person name="de Mendonca-Neto R.P."/>
            <person name="Teixeira S.M."/>
            <person name="Maciel T.E."/>
            <person name="de Oliveira Mendes T.A."/>
            <person name="Urmenyi T.P."/>
            <person name="de Souza W."/>
            <person name="Schenkman S."/>
            <person name="de Vasconcelos A.T."/>
        </authorList>
    </citation>
    <scope>NUCLEOTIDE SEQUENCE [LARGE SCALE GENOMIC DNA]</scope>
</reference>
<dbReference type="Proteomes" id="UP000015354">
    <property type="component" value="Unassembled WGS sequence"/>
</dbReference>
<evidence type="ECO:0000313" key="2">
    <source>
        <dbReference type="Proteomes" id="UP000015354"/>
    </source>
</evidence>
<gene>
    <name evidence="1" type="ORF">STCU_01787</name>
</gene>
<sequence length="246" mass="27700">MTFKARKRNLVLTNRFHIEHEDLEFHVFRVSNFFASENIYTVFPSCGEYMNDASAQDEQKNLYLIVTFQANMGQLLDATEEELNAEREAFEKALRVKPTDGQQKESITSPSVKDDGASALIGYMPESAIWKDESRESFFRFMEAIQKTLAARLPQGERVFMDWPDPATGIPMCTARGCSSFTDSDVIEHFFNFNTVLVAGAKGSCRVVEHPRLGLNVYPSCGVVALPAKQEDAFLETLVSVSRTDE</sequence>
<dbReference type="OrthoDB" id="10263782at2759"/>
<protein>
    <submittedName>
        <fullName evidence="1">Uncharacterized protein</fullName>
    </submittedName>
</protein>